<feature type="domain" description="Copper acquisition factor BIM1-like" evidence="9">
    <location>
        <begin position="16"/>
        <end position="187"/>
    </location>
</feature>
<evidence type="ECO:0000256" key="2">
    <source>
        <dbReference type="ARBA" id="ARBA00022475"/>
    </source>
</evidence>
<dbReference type="EMBL" id="MU855665">
    <property type="protein sequence ID" value="KAK3900497.1"/>
    <property type="molecule type" value="Genomic_DNA"/>
</dbReference>
<dbReference type="AlphaFoldDB" id="A0AAN6RR93"/>
<evidence type="ECO:0000256" key="3">
    <source>
        <dbReference type="ARBA" id="ARBA00022622"/>
    </source>
</evidence>
<comment type="subcellular location">
    <subcellularLocation>
        <location evidence="1">Cell membrane</location>
        <topology evidence="1">Lipid-anchor</topology>
        <topology evidence="1">GPI-anchor</topology>
    </subcellularLocation>
</comment>
<gene>
    <name evidence="10" type="ORF">C8A05DRAFT_45666</name>
</gene>
<evidence type="ECO:0000259" key="9">
    <source>
        <dbReference type="Pfam" id="PF20238"/>
    </source>
</evidence>
<evidence type="ECO:0000256" key="5">
    <source>
        <dbReference type="ARBA" id="ARBA00023136"/>
    </source>
</evidence>
<accession>A0AAN6RR93</accession>
<dbReference type="GO" id="GO:0005886">
    <property type="term" value="C:plasma membrane"/>
    <property type="evidence" value="ECO:0007669"/>
    <property type="project" value="UniProtKB-SubCell"/>
</dbReference>
<evidence type="ECO:0000313" key="10">
    <source>
        <dbReference type="EMBL" id="KAK3900497.1"/>
    </source>
</evidence>
<evidence type="ECO:0000313" key="11">
    <source>
        <dbReference type="Proteomes" id="UP001303889"/>
    </source>
</evidence>
<dbReference type="PANTHER" id="PTHR34992:SF10">
    <property type="entry name" value="COPPER ACQUISITION FACTOR BIM1-LIKE DOMAIN-CONTAINING PROTEIN"/>
    <property type="match status" value="1"/>
</dbReference>
<keyword evidence="7" id="KW-0449">Lipoprotein</keyword>
<evidence type="ECO:0000256" key="7">
    <source>
        <dbReference type="ARBA" id="ARBA00023288"/>
    </source>
</evidence>
<reference evidence="10" key="2">
    <citation type="submission" date="2023-05" db="EMBL/GenBank/DDBJ databases">
        <authorList>
            <consortium name="Lawrence Berkeley National Laboratory"/>
            <person name="Steindorff A."/>
            <person name="Hensen N."/>
            <person name="Bonometti L."/>
            <person name="Westerberg I."/>
            <person name="Brannstrom I.O."/>
            <person name="Guillou S."/>
            <person name="Cros-Aarteil S."/>
            <person name="Calhoun S."/>
            <person name="Haridas S."/>
            <person name="Kuo A."/>
            <person name="Mondo S."/>
            <person name="Pangilinan J."/>
            <person name="Riley R."/>
            <person name="Labutti K."/>
            <person name="Andreopoulos B."/>
            <person name="Lipzen A."/>
            <person name="Chen C."/>
            <person name="Yanf M."/>
            <person name="Daum C."/>
            <person name="Ng V."/>
            <person name="Clum A."/>
            <person name="Ohm R."/>
            <person name="Martin F."/>
            <person name="Silar P."/>
            <person name="Natvig D."/>
            <person name="Lalanne C."/>
            <person name="Gautier V."/>
            <person name="Ament-Velasquez S.L."/>
            <person name="Kruys A."/>
            <person name="Hutchinson M.I."/>
            <person name="Powell A.J."/>
            <person name="Barry K."/>
            <person name="Miller A.N."/>
            <person name="Grigoriev I.V."/>
            <person name="Debuchy R."/>
            <person name="Gladieux P."/>
            <person name="Thoren M.H."/>
            <person name="Johannesson H."/>
        </authorList>
    </citation>
    <scope>NUCLEOTIDE SEQUENCE</scope>
    <source>
        <strain evidence="10">CBS 103.79</strain>
    </source>
</reference>
<keyword evidence="6" id="KW-0325">Glycoprotein</keyword>
<dbReference type="GO" id="GO:0098552">
    <property type="term" value="C:side of membrane"/>
    <property type="evidence" value="ECO:0007669"/>
    <property type="project" value="UniProtKB-KW"/>
</dbReference>
<evidence type="ECO:0000256" key="8">
    <source>
        <dbReference type="SAM" id="SignalP"/>
    </source>
</evidence>
<keyword evidence="3" id="KW-0336">GPI-anchor</keyword>
<comment type="caution">
    <text evidence="10">The sequence shown here is derived from an EMBL/GenBank/DDBJ whole genome shotgun (WGS) entry which is preliminary data.</text>
</comment>
<dbReference type="Pfam" id="PF20238">
    <property type="entry name" value="BIM1-like_dom"/>
    <property type="match status" value="1"/>
</dbReference>
<feature type="chain" id="PRO_5043027412" description="Copper acquisition factor BIM1-like domain-containing protein" evidence="8">
    <location>
        <begin position="18"/>
        <end position="241"/>
    </location>
</feature>
<dbReference type="PANTHER" id="PTHR34992">
    <property type="entry name" value="HYPHAL ANASTAMOSIS-7 PROTEIN"/>
    <property type="match status" value="1"/>
</dbReference>
<protein>
    <recommendedName>
        <fullName evidence="9">Copper acquisition factor BIM1-like domain-containing protein</fullName>
    </recommendedName>
</protein>
<feature type="signal peptide" evidence="8">
    <location>
        <begin position="1"/>
        <end position="17"/>
    </location>
</feature>
<reference evidence="10" key="1">
    <citation type="journal article" date="2023" name="Mol. Phylogenet. Evol.">
        <title>Genome-scale phylogeny and comparative genomics of the fungal order Sordariales.</title>
        <authorList>
            <person name="Hensen N."/>
            <person name="Bonometti L."/>
            <person name="Westerberg I."/>
            <person name="Brannstrom I.O."/>
            <person name="Guillou S."/>
            <person name="Cros-Aarteil S."/>
            <person name="Calhoun S."/>
            <person name="Haridas S."/>
            <person name="Kuo A."/>
            <person name="Mondo S."/>
            <person name="Pangilinan J."/>
            <person name="Riley R."/>
            <person name="LaButti K."/>
            <person name="Andreopoulos B."/>
            <person name="Lipzen A."/>
            <person name="Chen C."/>
            <person name="Yan M."/>
            <person name="Daum C."/>
            <person name="Ng V."/>
            <person name="Clum A."/>
            <person name="Steindorff A."/>
            <person name="Ohm R.A."/>
            <person name="Martin F."/>
            <person name="Silar P."/>
            <person name="Natvig D.O."/>
            <person name="Lalanne C."/>
            <person name="Gautier V."/>
            <person name="Ament-Velasquez S.L."/>
            <person name="Kruys A."/>
            <person name="Hutchinson M.I."/>
            <person name="Powell A.J."/>
            <person name="Barry K."/>
            <person name="Miller A.N."/>
            <person name="Grigoriev I.V."/>
            <person name="Debuchy R."/>
            <person name="Gladieux P."/>
            <person name="Hiltunen Thoren M."/>
            <person name="Johannesson H."/>
        </authorList>
    </citation>
    <scope>NUCLEOTIDE SEQUENCE</scope>
    <source>
        <strain evidence="10">CBS 103.79</strain>
    </source>
</reference>
<dbReference type="InterPro" id="IPR046530">
    <property type="entry name" value="BIM1-like_dom"/>
</dbReference>
<keyword evidence="5" id="KW-0472">Membrane</keyword>
<dbReference type="Proteomes" id="UP001303889">
    <property type="component" value="Unassembled WGS sequence"/>
</dbReference>
<keyword evidence="2" id="KW-1003">Cell membrane</keyword>
<dbReference type="CDD" id="cd21176">
    <property type="entry name" value="LPMO_auxiliary-like"/>
    <property type="match status" value="1"/>
</dbReference>
<evidence type="ECO:0000256" key="1">
    <source>
        <dbReference type="ARBA" id="ARBA00004609"/>
    </source>
</evidence>
<keyword evidence="11" id="KW-1185">Reference proteome</keyword>
<evidence type="ECO:0000256" key="6">
    <source>
        <dbReference type="ARBA" id="ARBA00023180"/>
    </source>
</evidence>
<name>A0AAN6RR93_9PEZI</name>
<proteinExistence type="predicted"/>
<organism evidence="10 11">
    <name type="scientific">Staphylotrichum tortipilum</name>
    <dbReference type="NCBI Taxonomy" id="2831512"/>
    <lineage>
        <taxon>Eukaryota</taxon>
        <taxon>Fungi</taxon>
        <taxon>Dikarya</taxon>
        <taxon>Ascomycota</taxon>
        <taxon>Pezizomycotina</taxon>
        <taxon>Sordariomycetes</taxon>
        <taxon>Sordariomycetidae</taxon>
        <taxon>Sordariales</taxon>
        <taxon>Chaetomiaceae</taxon>
        <taxon>Staphylotrichum</taxon>
    </lineage>
</organism>
<keyword evidence="4 8" id="KW-0732">Signal</keyword>
<evidence type="ECO:0000256" key="4">
    <source>
        <dbReference type="ARBA" id="ARBA00022729"/>
    </source>
</evidence>
<dbReference type="InterPro" id="IPR046936">
    <property type="entry name" value="BIM1-like"/>
</dbReference>
<sequence length="241" mass="25208">MHSSPILLVAGAALASAHTIITYPGWRGNNLQTTKDFPYGMQWMYPCGGMPTTTNRTFWPTTGGAIAFQPGWFQGHASAFIYVNLGFGTEGPELGPTGGPPNMSNPMVPPFQILGPTKNPYPGTVCLPQVPLPVNASVKAGDNATIQLVELALHGAALYSCVDITFAEPGDPRIPLVNETNCFNSTDIGIGDVYTLTLRASGQGAVNATSGAVRAAEMMRSGPLAWGGYVALAVGGLWALL</sequence>